<evidence type="ECO:0000313" key="2">
    <source>
        <dbReference type="Proteomes" id="UP000605970"/>
    </source>
</evidence>
<gene>
    <name evidence="1" type="ORF">Mgra_00002013</name>
</gene>
<name>A0A8S9ZZS4_9BILA</name>
<proteinExistence type="predicted"/>
<dbReference type="Proteomes" id="UP000605970">
    <property type="component" value="Unassembled WGS sequence"/>
</dbReference>
<accession>A0A8S9ZZS4</accession>
<reference evidence="1" key="1">
    <citation type="journal article" date="2020" name="Ecol. Evol.">
        <title>Genome structure and content of the rice root-knot nematode (Meloidogyne graminicola).</title>
        <authorList>
            <person name="Phan N.T."/>
            <person name="Danchin E.G.J."/>
            <person name="Klopp C."/>
            <person name="Perfus-Barbeoch L."/>
            <person name="Kozlowski D.K."/>
            <person name="Koutsovoulos G.D."/>
            <person name="Lopez-Roques C."/>
            <person name="Bouchez O."/>
            <person name="Zahm M."/>
            <person name="Besnard G."/>
            <person name="Bellafiore S."/>
        </authorList>
    </citation>
    <scope>NUCLEOTIDE SEQUENCE</scope>
    <source>
        <strain evidence="1">VN-18</strain>
    </source>
</reference>
<comment type="caution">
    <text evidence="1">The sequence shown here is derived from an EMBL/GenBank/DDBJ whole genome shotgun (WGS) entry which is preliminary data.</text>
</comment>
<dbReference type="EMBL" id="JABEBT010000011">
    <property type="protein sequence ID" value="KAF7638635.1"/>
    <property type="molecule type" value="Genomic_DNA"/>
</dbReference>
<protein>
    <submittedName>
        <fullName evidence="1">Uncharacterized protein</fullName>
    </submittedName>
</protein>
<feature type="non-terminal residue" evidence="1">
    <location>
        <position position="1"/>
    </location>
</feature>
<organism evidence="1 2">
    <name type="scientific">Meloidogyne graminicola</name>
    <dbReference type="NCBI Taxonomy" id="189291"/>
    <lineage>
        <taxon>Eukaryota</taxon>
        <taxon>Metazoa</taxon>
        <taxon>Ecdysozoa</taxon>
        <taxon>Nematoda</taxon>
        <taxon>Chromadorea</taxon>
        <taxon>Rhabditida</taxon>
        <taxon>Tylenchina</taxon>
        <taxon>Tylenchomorpha</taxon>
        <taxon>Tylenchoidea</taxon>
        <taxon>Meloidogynidae</taxon>
        <taxon>Meloidogyninae</taxon>
        <taxon>Meloidogyne</taxon>
    </lineage>
</organism>
<evidence type="ECO:0000313" key="1">
    <source>
        <dbReference type="EMBL" id="KAF7638635.1"/>
    </source>
</evidence>
<keyword evidence="2" id="KW-1185">Reference proteome</keyword>
<dbReference type="AlphaFoldDB" id="A0A8S9ZZS4"/>
<feature type="non-terminal residue" evidence="1">
    <location>
        <position position="83"/>
    </location>
</feature>
<sequence length="83" mass="9788">QQILNNKKIKEYYLGKSFILKYNNSLRLPFYLLNIKFLIGENKENCLIGPSGNILNENIHWSQMIKQSNTPIAMWHKLNPIIQ</sequence>